<dbReference type="InterPro" id="IPR019371">
    <property type="entry name" value="KxDL_dom"/>
</dbReference>
<gene>
    <name evidence="3" type="ORF">QJS04_geneDACA022172</name>
</gene>
<dbReference type="PANTHER" id="PTHR13511">
    <property type="entry name" value="KXDL MOTIF-CONTAINING PROTEIN 1"/>
    <property type="match status" value="1"/>
</dbReference>
<evidence type="ECO:0000256" key="1">
    <source>
        <dbReference type="ARBA" id="ARBA00005913"/>
    </source>
</evidence>
<comment type="caution">
    <text evidence="3">The sequence shown here is derived from an EMBL/GenBank/DDBJ whole genome shotgun (WGS) entry which is preliminary data.</text>
</comment>
<dbReference type="Proteomes" id="UP001179952">
    <property type="component" value="Unassembled WGS sequence"/>
</dbReference>
<sequence length="132" mass="14943">MADEEKEERESTRAASSEVSNQFKTLIDASQIDSIKHHQLLVLGRIQDSNAVLGHFNEYSERCFGEVSSEAARNARLLRSVKADLDHVFVKLRNIKRKIAETYPDAFPEGSAVDVIDDRRPDLERPHPLALD</sequence>
<reference evidence="3" key="2">
    <citation type="submission" date="2023-06" db="EMBL/GenBank/DDBJ databases">
        <authorList>
            <person name="Ma L."/>
            <person name="Liu K.-W."/>
            <person name="Li Z."/>
            <person name="Hsiao Y.-Y."/>
            <person name="Qi Y."/>
            <person name="Fu T."/>
            <person name="Tang G."/>
            <person name="Zhang D."/>
            <person name="Sun W.-H."/>
            <person name="Liu D.-K."/>
            <person name="Li Y."/>
            <person name="Chen G.-Z."/>
            <person name="Liu X.-D."/>
            <person name="Liao X.-Y."/>
            <person name="Jiang Y.-T."/>
            <person name="Yu X."/>
            <person name="Hao Y."/>
            <person name="Huang J."/>
            <person name="Zhao X.-W."/>
            <person name="Ke S."/>
            <person name="Chen Y.-Y."/>
            <person name="Wu W.-L."/>
            <person name="Hsu J.-L."/>
            <person name="Lin Y.-F."/>
            <person name="Huang M.-D."/>
            <person name="Li C.-Y."/>
            <person name="Huang L."/>
            <person name="Wang Z.-W."/>
            <person name="Zhao X."/>
            <person name="Zhong W.-Y."/>
            <person name="Peng D.-H."/>
            <person name="Ahmad S."/>
            <person name="Lan S."/>
            <person name="Zhang J.-S."/>
            <person name="Tsai W.-C."/>
            <person name="Van De Peer Y."/>
            <person name="Liu Z.-J."/>
        </authorList>
    </citation>
    <scope>NUCLEOTIDE SEQUENCE</scope>
    <source>
        <strain evidence="3">SCP</strain>
        <tissue evidence="3">Leaves</tissue>
    </source>
</reference>
<dbReference type="GO" id="GO:0032418">
    <property type="term" value="P:lysosome localization"/>
    <property type="evidence" value="ECO:0007669"/>
    <property type="project" value="TreeGrafter"/>
</dbReference>
<keyword evidence="4" id="KW-1185">Reference proteome</keyword>
<organism evidence="3 4">
    <name type="scientific">Acorus gramineus</name>
    <name type="common">Dwarf sweet flag</name>
    <dbReference type="NCBI Taxonomy" id="55184"/>
    <lineage>
        <taxon>Eukaryota</taxon>
        <taxon>Viridiplantae</taxon>
        <taxon>Streptophyta</taxon>
        <taxon>Embryophyta</taxon>
        <taxon>Tracheophyta</taxon>
        <taxon>Spermatophyta</taxon>
        <taxon>Magnoliopsida</taxon>
        <taxon>Liliopsida</taxon>
        <taxon>Acoraceae</taxon>
        <taxon>Acorus</taxon>
    </lineage>
</organism>
<evidence type="ECO:0000259" key="2">
    <source>
        <dbReference type="Pfam" id="PF10241"/>
    </source>
</evidence>
<dbReference type="EMBL" id="JAUJYN010000002">
    <property type="protein sequence ID" value="KAK1278619.1"/>
    <property type="molecule type" value="Genomic_DNA"/>
</dbReference>
<dbReference type="GO" id="GO:0099078">
    <property type="term" value="C:BORC complex"/>
    <property type="evidence" value="ECO:0007669"/>
    <property type="project" value="TreeGrafter"/>
</dbReference>
<dbReference type="Pfam" id="PF10241">
    <property type="entry name" value="KxDL"/>
    <property type="match status" value="1"/>
</dbReference>
<dbReference type="AlphaFoldDB" id="A0AAV9BR26"/>
<feature type="domain" description="KxDL" evidence="2">
    <location>
        <begin position="23"/>
        <end position="107"/>
    </location>
</feature>
<evidence type="ECO:0000313" key="3">
    <source>
        <dbReference type="EMBL" id="KAK1278619.1"/>
    </source>
</evidence>
<proteinExistence type="inferred from homology"/>
<accession>A0AAV9BR26</accession>
<evidence type="ECO:0000313" key="4">
    <source>
        <dbReference type="Proteomes" id="UP001179952"/>
    </source>
</evidence>
<protein>
    <recommendedName>
        <fullName evidence="2">KxDL domain-containing protein</fullName>
    </recommendedName>
</protein>
<dbReference type="PANTHER" id="PTHR13511:SF0">
    <property type="entry name" value="KXDL MOTIF-CONTAINING PROTEIN 1"/>
    <property type="match status" value="1"/>
</dbReference>
<reference evidence="3" key="1">
    <citation type="journal article" date="2023" name="Nat. Commun.">
        <title>Diploid and tetraploid genomes of Acorus and the evolution of monocots.</title>
        <authorList>
            <person name="Ma L."/>
            <person name="Liu K.W."/>
            <person name="Li Z."/>
            <person name="Hsiao Y.Y."/>
            <person name="Qi Y."/>
            <person name="Fu T."/>
            <person name="Tang G.D."/>
            <person name="Zhang D."/>
            <person name="Sun W.H."/>
            <person name="Liu D.K."/>
            <person name="Li Y."/>
            <person name="Chen G.Z."/>
            <person name="Liu X.D."/>
            <person name="Liao X.Y."/>
            <person name="Jiang Y.T."/>
            <person name="Yu X."/>
            <person name="Hao Y."/>
            <person name="Huang J."/>
            <person name="Zhao X.W."/>
            <person name="Ke S."/>
            <person name="Chen Y.Y."/>
            <person name="Wu W.L."/>
            <person name="Hsu J.L."/>
            <person name="Lin Y.F."/>
            <person name="Huang M.D."/>
            <person name="Li C.Y."/>
            <person name="Huang L."/>
            <person name="Wang Z.W."/>
            <person name="Zhao X."/>
            <person name="Zhong W.Y."/>
            <person name="Peng D.H."/>
            <person name="Ahmad S."/>
            <person name="Lan S."/>
            <person name="Zhang J.S."/>
            <person name="Tsai W.C."/>
            <person name="Van de Peer Y."/>
            <person name="Liu Z.J."/>
        </authorList>
    </citation>
    <scope>NUCLEOTIDE SEQUENCE</scope>
    <source>
        <strain evidence="3">SCP</strain>
    </source>
</reference>
<comment type="similarity">
    <text evidence="1">Belongs to the KXD1 family.</text>
</comment>
<dbReference type="InterPro" id="IPR039843">
    <property type="entry name" value="KXD1-like"/>
</dbReference>
<name>A0AAV9BR26_ACOGR</name>